<accession>A0A1C5GNI4</accession>
<dbReference type="EMBL" id="FMDN01000001">
    <property type="protein sequence ID" value="SCG35127.1"/>
    <property type="molecule type" value="Genomic_DNA"/>
</dbReference>
<organism evidence="1 2">
    <name type="scientific">Micromonospora halophytica</name>
    <dbReference type="NCBI Taxonomy" id="47864"/>
    <lineage>
        <taxon>Bacteria</taxon>
        <taxon>Bacillati</taxon>
        <taxon>Actinomycetota</taxon>
        <taxon>Actinomycetes</taxon>
        <taxon>Micromonosporales</taxon>
        <taxon>Micromonosporaceae</taxon>
        <taxon>Micromonospora</taxon>
    </lineage>
</organism>
<proteinExistence type="predicted"/>
<dbReference type="Proteomes" id="UP000199408">
    <property type="component" value="Unassembled WGS sequence"/>
</dbReference>
<protein>
    <submittedName>
        <fullName evidence="1">Uncharacterized protein</fullName>
    </submittedName>
</protein>
<evidence type="ECO:0000313" key="2">
    <source>
        <dbReference type="Proteomes" id="UP000199408"/>
    </source>
</evidence>
<keyword evidence="2" id="KW-1185">Reference proteome</keyword>
<gene>
    <name evidence="1" type="ORF">GA0070560_101395</name>
</gene>
<dbReference type="AlphaFoldDB" id="A0A1C5GNI4"/>
<dbReference type="RefSeq" id="WP_170839238.1">
    <property type="nucleotide sequence ID" value="NZ_FMDN01000001.1"/>
</dbReference>
<evidence type="ECO:0000313" key="1">
    <source>
        <dbReference type="EMBL" id="SCG35127.1"/>
    </source>
</evidence>
<sequence>MSGRRPGRLLGMTLASLALAALVAGLVPVSGDALGDYEWAAPVDYEWAAPISQVVLR</sequence>
<name>A0A1C5GNI4_9ACTN</name>
<reference evidence="2" key="1">
    <citation type="submission" date="2016-06" db="EMBL/GenBank/DDBJ databases">
        <authorList>
            <person name="Varghese N."/>
        </authorList>
    </citation>
    <scope>NUCLEOTIDE SEQUENCE [LARGE SCALE GENOMIC DNA]</scope>
    <source>
        <strain evidence="2">DSM 43171</strain>
    </source>
</reference>